<dbReference type="OrthoDB" id="408631at2759"/>
<keyword evidence="6" id="KW-1185">Reference proteome</keyword>
<evidence type="ECO:0000259" key="4">
    <source>
        <dbReference type="Pfam" id="PF07859"/>
    </source>
</evidence>
<dbReference type="PANTHER" id="PTHR48081:SF28">
    <property type="entry name" value="ALPHA_BETA HYDROLASE FOLD-3 DOMAIN-CONTAINING PROTEIN"/>
    <property type="match status" value="1"/>
</dbReference>
<dbReference type="GO" id="GO:0016787">
    <property type="term" value="F:hydrolase activity"/>
    <property type="evidence" value="ECO:0007669"/>
    <property type="project" value="UniProtKB-KW"/>
</dbReference>
<evidence type="ECO:0000256" key="2">
    <source>
        <dbReference type="ARBA" id="ARBA00022801"/>
    </source>
</evidence>
<dbReference type="PANTHER" id="PTHR48081">
    <property type="entry name" value="AB HYDROLASE SUPERFAMILY PROTEIN C4A8.06C"/>
    <property type="match status" value="1"/>
</dbReference>
<feature type="active site" evidence="3">
    <location>
        <position position="189"/>
    </location>
</feature>
<dbReference type="Proteomes" id="UP001152320">
    <property type="component" value="Chromosome 17"/>
</dbReference>
<organism evidence="5 6">
    <name type="scientific">Holothuria leucospilota</name>
    <name type="common">Black long sea cucumber</name>
    <name type="synonym">Mertensiothuria leucospilota</name>
    <dbReference type="NCBI Taxonomy" id="206669"/>
    <lineage>
        <taxon>Eukaryota</taxon>
        <taxon>Metazoa</taxon>
        <taxon>Echinodermata</taxon>
        <taxon>Eleutherozoa</taxon>
        <taxon>Echinozoa</taxon>
        <taxon>Holothuroidea</taxon>
        <taxon>Aspidochirotacea</taxon>
        <taxon>Aspidochirotida</taxon>
        <taxon>Holothuriidae</taxon>
        <taxon>Holothuria</taxon>
    </lineage>
</organism>
<proteinExistence type="inferred from homology"/>
<keyword evidence="2" id="KW-0378">Hydrolase</keyword>
<dbReference type="SUPFAM" id="SSF53474">
    <property type="entry name" value="alpha/beta-Hydrolases"/>
    <property type="match status" value="1"/>
</dbReference>
<accession>A0A9Q0YNX8</accession>
<evidence type="ECO:0000313" key="6">
    <source>
        <dbReference type="Proteomes" id="UP001152320"/>
    </source>
</evidence>
<name>A0A9Q0YNX8_HOLLE</name>
<comment type="similarity">
    <text evidence="1">Belongs to the 'GDXG' lipolytic enzyme family.</text>
</comment>
<dbReference type="InterPro" id="IPR013094">
    <property type="entry name" value="AB_hydrolase_3"/>
</dbReference>
<evidence type="ECO:0000256" key="3">
    <source>
        <dbReference type="PROSITE-ProRule" id="PRU10038"/>
    </source>
</evidence>
<dbReference type="InterPro" id="IPR029058">
    <property type="entry name" value="AB_hydrolase_fold"/>
</dbReference>
<dbReference type="Pfam" id="PF07859">
    <property type="entry name" value="Abhydrolase_3"/>
    <property type="match status" value="2"/>
</dbReference>
<gene>
    <name evidence="5" type="ORF">HOLleu_33574</name>
</gene>
<dbReference type="InterPro" id="IPR050300">
    <property type="entry name" value="GDXG_lipolytic_enzyme"/>
</dbReference>
<dbReference type="InterPro" id="IPR033140">
    <property type="entry name" value="Lipase_GDXG_put_SER_AS"/>
</dbReference>
<reference evidence="5" key="1">
    <citation type="submission" date="2021-10" db="EMBL/GenBank/DDBJ databases">
        <title>Tropical sea cucumber genome reveals ecological adaptation and Cuvierian tubules defense mechanism.</title>
        <authorList>
            <person name="Chen T."/>
        </authorList>
    </citation>
    <scope>NUCLEOTIDE SEQUENCE</scope>
    <source>
        <strain evidence="5">Nanhai2018</strain>
        <tissue evidence="5">Muscle</tissue>
    </source>
</reference>
<dbReference type="AlphaFoldDB" id="A0A9Q0YNX8"/>
<feature type="domain" description="Alpha/beta hydrolase fold-3" evidence="4">
    <location>
        <begin position="112"/>
        <end position="263"/>
    </location>
</feature>
<comment type="caution">
    <text evidence="5">The sequence shown here is derived from an EMBL/GenBank/DDBJ whole genome shotgun (WGS) entry which is preliminary data.</text>
</comment>
<protein>
    <submittedName>
        <fullName evidence="5">Arylacetamide deacetylase</fullName>
    </submittedName>
</protein>
<evidence type="ECO:0000256" key="1">
    <source>
        <dbReference type="ARBA" id="ARBA00010515"/>
    </source>
</evidence>
<evidence type="ECO:0000313" key="5">
    <source>
        <dbReference type="EMBL" id="KAJ8025883.1"/>
    </source>
</evidence>
<dbReference type="EMBL" id="JAIZAY010000017">
    <property type="protein sequence ID" value="KAJ8025883.1"/>
    <property type="molecule type" value="Genomic_DNA"/>
</dbReference>
<dbReference type="Gene3D" id="3.40.50.1820">
    <property type="entry name" value="alpha/beta hydrolase"/>
    <property type="match status" value="1"/>
</dbReference>
<dbReference type="PROSITE" id="PS01174">
    <property type="entry name" value="LIPASE_GDXG_SER"/>
    <property type="match status" value="1"/>
</dbReference>
<feature type="domain" description="Alpha/beta hydrolase fold-3" evidence="4">
    <location>
        <begin position="333"/>
        <end position="388"/>
    </location>
</feature>
<sequence length="415" mass="47576">MDIWMSLLIVLVVVTFKYLLDIPTADEFPYKVIYRLIYLYGVISYTMARLIEYTSGESFAVCYRKFLMFFVPNPKTPVKLNVRVEIAYFKGVKARLYRNKCVPKGFKTPAFIFIHGGGYVTGSPDVYDGLLQKLCHDLGFFIAAPFYTLAPEGKFPAAFDECLSLCKCLSEISEEFSIDKDRIVISGDSAGGQIAASVVQALCKDLTTPNPKAKVLMYPCTQFLDMRTPSYRKTQWLHGERAGILNHITMSIFLSFYLFSREDDSFVTIVHGNKHVPKELNDTYSRLMKRLNHKKIPDELKNPYFYREVEEKDYDSPLAQGALPLDHQEILFDYRLCPILGELEGLPLTYVITCGVDVLRDDGILYCKNLEEANVRVVHKHYEKAFHGEITFPRRVIPSAGEMRDDLFAFLRENI</sequence>